<evidence type="ECO:0000313" key="1">
    <source>
        <dbReference type="EMBL" id="MBW4661085.1"/>
    </source>
</evidence>
<gene>
    <name evidence="1" type="ORF">KME15_20615</name>
</gene>
<sequence>MRLQLYDRPEERLQAWAQMFPIPKAPEQAVNFWRAPNLPKSADSIAPVTQKKIA</sequence>
<evidence type="ECO:0000313" key="2">
    <source>
        <dbReference type="Proteomes" id="UP000757435"/>
    </source>
</evidence>
<dbReference type="Proteomes" id="UP000757435">
    <property type="component" value="Unassembled WGS sequence"/>
</dbReference>
<dbReference type="EMBL" id="JAHHHD010000029">
    <property type="protein sequence ID" value="MBW4661085.1"/>
    <property type="molecule type" value="Genomic_DNA"/>
</dbReference>
<name>A0A951UPA0_9CYAN</name>
<accession>A0A951UPA0</accession>
<dbReference type="AlphaFoldDB" id="A0A951UPA0"/>
<reference evidence="1" key="2">
    <citation type="journal article" date="2022" name="Microbiol. Resour. Announc.">
        <title>Metagenome Sequencing to Explore Phylogenomics of Terrestrial Cyanobacteria.</title>
        <authorList>
            <person name="Ward R.D."/>
            <person name="Stajich J.E."/>
            <person name="Johansen J.R."/>
            <person name="Huntemann M."/>
            <person name="Clum A."/>
            <person name="Foster B."/>
            <person name="Foster B."/>
            <person name="Roux S."/>
            <person name="Palaniappan K."/>
            <person name="Varghese N."/>
            <person name="Mukherjee S."/>
            <person name="Reddy T.B.K."/>
            <person name="Daum C."/>
            <person name="Copeland A."/>
            <person name="Chen I.A."/>
            <person name="Ivanova N.N."/>
            <person name="Kyrpides N.C."/>
            <person name="Shapiro N."/>
            <person name="Eloe-Fadrosh E.A."/>
            <person name="Pietrasiak N."/>
        </authorList>
    </citation>
    <scope>NUCLEOTIDE SEQUENCE</scope>
    <source>
        <strain evidence="1">UHER 2000/2452</strain>
    </source>
</reference>
<reference evidence="1" key="1">
    <citation type="submission" date="2021-05" db="EMBL/GenBank/DDBJ databases">
        <authorList>
            <person name="Pietrasiak N."/>
            <person name="Ward R."/>
            <person name="Stajich J.E."/>
            <person name="Kurbessoian T."/>
        </authorList>
    </citation>
    <scope>NUCLEOTIDE SEQUENCE</scope>
    <source>
        <strain evidence="1">UHER 2000/2452</strain>
    </source>
</reference>
<proteinExistence type="predicted"/>
<protein>
    <submittedName>
        <fullName evidence="1">Uncharacterized protein</fullName>
    </submittedName>
</protein>
<comment type="caution">
    <text evidence="1">The sequence shown here is derived from an EMBL/GenBank/DDBJ whole genome shotgun (WGS) entry which is preliminary data.</text>
</comment>
<organism evidence="1 2">
    <name type="scientific">Drouetiella hepatica Uher 2000/2452</name>
    <dbReference type="NCBI Taxonomy" id="904376"/>
    <lineage>
        <taxon>Bacteria</taxon>
        <taxon>Bacillati</taxon>
        <taxon>Cyanobacteriota</taxon>
        <taxon>Cyanophyceae</taxon>
        <taxon>Oculatellales</taxon>
        <taxon>Oculatellaceae</taxon>
        <taxon>Drouetiella</taxon>
    </lineage>
</organism>